<feature type="compositionally biased region" description="Polar residues" evidence="1">
    <location>
        <begin position="233"/>
        <end position="249"/>
    </location>
</feature>
<dbReference type="AlphaFoldDB" id="A0A0L0V356"/>
<reference evidence="3" key="1">
    <citation type="submission" date="2014-03" db="EMBL/GenBank/DDBJ databases">
        <title>The Genome Sequence of Puccinia striiformis f. sp. tritici PST-78.</title>
        <authorList>
            <consortium name="The Broad Institute Genome Sequencing Platform"/>
            <person name="Cuomo C."/>
            <person name="Hulbert S."/>
            <person name="Chen X."/>
            <person name="Walker B."/>
            <person name="Young S.K."/>
            <person name="Zeng Q."/>
            <person name="Gargeya S."/>
            <person name="Fitzgerald M."/>
            <person name="Haas B."/>
            <person name="Abouelleil A."/>
            <person name="Alvarado L."/>
            <person name="Arachchi H.M."/>
            <person name="Berlin A.M."/>
            <person name="Chapman S.B."/>
            <person name="Goldberg J."/>
            <person name="Griggs A."/>
            <person name="Gujja S."/>
            <person name="Hansen M."/>
            <person name="Howarth C."/>
            <person name="Imamovic A."/>
            <person name="Larimer J."/>
            <person name="McCowan C."/>
            <person name="Montmayeur A."/>
            <person name="Murphy C."/>
            <person name="Neiman D."/>
            <person name="Pearson M."/>
            <person name="Priest M."/>
            <person name="Roberts A."/>
            <person name="Saif S."/>
            <person name="Shea T."/>
            <person name="Sisk P."/>
            <person name="Sykes S."/>
            <person name="Wortman J."/>
            <person name="Nusbaum C."/>
            <person name="Birren B."/>
        </authorList>
    </citation>
    <scope>NUCLEOTIDE SEQUENCE [LARGE SCALE GENOMIC DNA]</scope>
    <source>
        <strain evidence="3">race PST-78</strain>
    </source>
</reference>
<feature type="compositionally biased region" description="Acidic residues" evidence="1">
    <location>
        <begin position="273"/>
        <end position="282"/>
    </location>
</feature>
<feature type="compositionally biased region" description="Polar residues" evidence="1">
    <location>
        <begin position="429"/>
        <end position="443"/>
    </location>
</feature>
<protein>
    <submittedName>
        <fullName evidence="2">Uncharacterized protein</fullName>
    </submittedName>
</protein>
<proteinExistence type="predicted"/>
<evidence type="ECO:0000313" key="3">
    <source>
        <dbReference type="Proteomes" id="UP000054564"/>
    </source>
</evidence>
<organism evidence="2 3">
    <name type="scientific">Puccinia striiformis f. sp. tritici PST-78</name>
    <dbReference type="NCBI Taxonomy" id="1165861"/>
    <lineage>
        <taxon>Eukaryota</taxon>
        <taxon>Fungi</taxon>
        <taxon>Dikarya</taxon>
        <taxon>Basidiomycota</taxon>
        <taxon>Pucciniomycotina</taxon>
        <taxon>Pucciniomycetes</taxon>
        <taxon>Pucciniales</taxon>
        <taxon>Pucciniaceae</taxon>
        <taxon>Puccinia</taxon>
    </lineage>
</organism>
<sequence>MSTEVKKEVTKESVHAKKLKKTKDGRIIVSDLEMLKEYFEISLIIVDFEDDLQEEALQKEPAKKSVKIKDPADQEDAKETVKKLTTALDYQQRGAPPHLSRPPSPGLPDARARYTPLEFFYCGGKHGVNTCDFFGPDLQERRVLRYQGMYHYPNRQPIVVESGMSVGEMVQRYHEEQENLSGAKDPAPEPTAAIAALDEWGSWVPRQANIDEDNLQTNIGFGLTKLQRIQEKNPPSGSQTNPSKTQEPVSKTPPPNQEALKNTTRKSFPGSWMEEDTVEEEASIGRSTKDSVPPLEKGKQASQTPTGTKEDAGGRLDKSIRHKFYKQTYTLTLEEIVKITSQFLKGLQESLLNEEGPGKGANSGKLNCSAGFEEPDSDEEAGITYDCLVGMMSVYRERSGMWVWSMGPGHPRSSARTARSAENIRELSGAQSNRLKSRTSCSTAELLAAKPTP</sequence>
<gene>
    <name evidence="2" type="ORF">PSTG_13050</name>
</gene>
<name>A0A0L0V356_9BASI</name>
<dbReference type="EMBL" id="AJIL01000134">
    <property type="protein sequence ID" value="KNE93601.1"/>
    <property type="molecule type" value="Genomic_DNA"/>
</dbReference>
<feature type="region of interest" description="Disordered" evidence="1">
    <location>
        <begin position="59"/>
        <end position="108"/>
    </location>
</feature>
<evidence type="ECO:0000256" key="1">
    <source>
        <dbReference type="SAM" id="MobiDB-lite"/>
    </source>
</evidence>
<comment type="caution">
    <text evidence="2">The sequence shown here is derived from an EMBL/GenBank/DDBJ whole genome shotgun (WGS) entry which is preliminary data.</text>
</comment>
<feature type="compositionally biased region" description="Basic and acidic residues" evidence="1">
    <location>
        <begin position="59"/>
        <end position="82"/>
    </location>
</feature>
<dbReference type="Proteomes" id="UP000054564">
    <property type="component" value="Unassembled WGS sequence"/>
</dbReference>
<accession>A0A0L0V356</accession>
<feature type="region of interest" description="Disordered" evidence="1">
    <location>
        <begin position="426"/>
        <end position="453"/>
    </location>
</feature>
<feature type="region of interest" description="Disordered" evidence="1">
    <location>
        <begin position="230"/>
        <end position="315"/>
    </location>
</feature>
<evidence type="ECO:0000313" key="2">
    <source>
        <dbReference type="EMBL" id="KNE93601.1"/>
    </source>
</evidence>
<keyword evidence="3" id="KW-1185">Reference proteome</keyword>